<gene>
    <name evidence="1" type="ORF">M569_00946</name>
</gene>
<organism evidence="1 2">
    <name type="scientific">Genlisea aurea</name>
    <dbReference type="NCBI Taxonomy" id="192259"/>
    <lineage>
        <taxon>Eukaryota</taxon>
        <taxon>Viridiplantae</taxon>
        <taxon>Streptophyta</taxon>
        <taxon>Embryophyta</taxon>
        <taxon>Tracheophyta</taxon>
        <taxon>Spermatophyta</taxon>
        <taxon>Magnoliopsida</taxon>
        <taxon>eudicotyledons</taxon>
        <taxon>Gunneridae</taxon>
        <taxon>Pentapetalae</taxon>
        <taxon>asterids</taxon>
        <taxon>lamiids</taxon>
        <taxon>Lamiales</taxon>
        <taxon>Lentibulariaceae</taxon>
        <taxon>Genlisea</taxon>
    </lineage>
</organism>
<evidence type="ECO:0000313" key="2">
    <source>
        <dbReference type="Proteomes" id="UP000015453"/>
    </source>
</evidence>
<comment type="caution">
    <text evidence="1">The sequence shown here is derived from an EMBL/GenBank/DDBJ whole genome shotgun (WGS) entry which is preliminary data.</text>
</comment>
<name>S8D340_9LAMI</name>
<protein>
    <submittedName>
        <fullName evidence="1">Uncharacterized protein</fullName>
    </submittedName>
</protein>
<accession>S8D340</accession>
<reference evidence="1 2" key="1">
    <citation type="journal article" date="2013" name="BMC Genomics">
        <title>The miniature genome of a carnivorous plant Genlisea aurea contains a low number of genes and short non-coding sequences.</title>
        <authorList>
            <person name="Leushkin E.V."/>
            <person name="Sutormin R.A."/>
            <person name="Nabieva E.R."/>
            <person name="Penin A.A."/>
            <person name="Kondrashov A.S."/>
            <person name="Logacheva M.D."/>
        </authorList>
    </citation>
    <scope>NUCLEOTIDE SEQUENCE [LARGE SCALE GENOMIC DNA]</scope>
</reference>
<dbReference type="EMBL" id="AUSU01000284">
    <property type="protein sequence ID" value="EPS73810.1"/>
    <property type="molecule type" value="Genomic_DNA"/>
</dbReference>
<keyword evidence="2" id="KW-1185">Reference proteome</keyword>
<evidence type="ECO:0000313" key="1">
    <source>
        <dbReference type="EMBL" id="EPS73810.1"/>
    </source>
</evidence>
<sequence>MAAEFRCRHTSTARILSPTELEAPRTDSRELNFTRPRDASGADSRTQFLDIDFTDSLPPTF</sequence>
<dbReference type="Proteomes" id="UP000015453">
    <property type="component" value="Unassembled WGS sequence"/>
</dbReference>
<dbReference type="AlphaFoldDB" id="S8D340"/>
<proteinExistence type="predicted"/>